<accession>A0A643BVH1</accession>
<evidence type="ECO:0000256" key="7">
    <source>
        <dbReference type="PROSITE-ProRule" id="PRU10141"/>
    </source>
</evidence>
<feature type="binding site" evidence="7">
    <location>
        <position position="86"/>
    </location>
    <ligand>
        <name>ATP</name>
        <dbReference type="ChEBI" id="CHEBI:30616"/>
    </ligand>
</feature>
<reference evidence="11 12" key="1">
    <citation type="journal article" date="2019" name="PLoS ONE">
        <title>Genomic analyses reveal an absence of contemporary introgressive admixture between fin whales and blue whales, despite known hybrids.</title>
        <authorList>
            <person name="Westbury M.V."/>
            <person name="Petersen B."/>
            <person name="Lorenzen E.D."/>
        </authorList>
    </citation>
    <scope>NUCLEOTIDE SEQUENCE [LARGE SCALE GENOMIC DNA]</scope>
    <source>
        <strain evidence="11">FinWhale-01</strain>
    </source>
</reference>
<feature type="non-terminal residue" evidence="11">
    <location>
        <position position="264"/>
    </location>
</feature>
<evidence type="ECO:0000256" key="5">
    <source>
        <dbReference type="ARBA" id="ARBA00022777"/>
    </source>
</evidence>
<dbReference type="PROSITE" id="PS00108">
    <property type="entry name" value="PROTEIN_KINASE_ST"/>
    <property type="match status" value="1"/>
</dbReference>
<dbReference type="OrthoDB" id="5794026at2759"/>
<evidence type="ECO:0000259" key="10">
    <source>
        <dbReference type="PROSITE" id="PS50011"/>
    </source>
</evidence>
<evidence type="ECO:0000256" key="3">
    <source>
        <dbReference type="ARBA" id="ARBA00022679"/>
    </source>
</evidence>
<comment type="similarity">
    <text evidence="1">Belongs to the protein kinase superfamily. CAMK Ser/Thr protein kinase family.</text>
</comment>
<dbReference type="InterPro" id="IPR000719">
    <property type="entry name" value="Prot_kinase_dom"/>
</dbReference>
<dbReference type="InterPro" id="IPR008271">
    <property type="entry name" value="Ser/Thr_kinase_AS"/>
</dbReference>
<dbReference type="SMART" id="SM00220">
    <property type="entry name" value="S_TKc"/>
    <property type="match status" value="1"/>
</dbReference>
<dbReference type="SUPFAM" id="SSF56112">
    <property type="entry name" value="Protein kinase-like (PK-like)"/>
    <property type="match status" value="1"/>
</dbReference>
<keyword evidence="5" id="KW-0418">Kinase</keyword>
<evidence type="ECO:0000256" key="1">
    <source>
        <dbReference type="ARBA" id="ARBA00006692"/>
    </source>
</evidence>
<evidence type="ECO:0000313" key="11">
    <source>
        <dbReference type="EMBL" id="KAB0391904.1"/>
    </source>
</evidence>
<dbReference type="GO" id="GO:0004674">
    <property type="term" value="F:protein serine/threonine kinase activity"/>
    <property type="evidence" value="ECO:0007669"/>
    <property type="project" value="UniProtKB-KW"/>
</dbReference>
<feature type="domain" description="Protein kinase" evidence="10">
    <location>
        <begin position="57"/>
        <end position="264"/>
    </location>
</feature>
<feature type="region of interest" description="Disordered" evidence="9">
    <location>
        <begin position="16"/>
        <end position="40"/>
    </location>
</feature>
<keyword evidence="4 7" id="KW-0547">Nucleotide-binding</keyword>
<dbReference type="InterPro" id="IPR017441">
    <property type="entry name" value="Protein_kinase_ATP_BS"/>
</dbReference>
<name>A0A643BVH1_BALPH</name>
<dbReference type="Gene3D" id="1.10.510.10">
    <property type="entry name" value="Transferase(Phosphotransferase) domain 1"/>
    <property type="match status" value="1"/>
</dbReference>
<dbReference type="FunFam" id="3.30.200.20:FF:000093">
    <property type="entry name" value="Putative map kinase-interacting serine/threonine-protein kinase 1"/>
    <property type="match status" value="1"/>
</dbReference>
<comment type="caution">
    <text evidence="11">The sequence shown here is derived from an EMBL/GenBank/DDBJ whole genome shotgun (WGS) entry which is preliminary data.</text>
</comment>
<sequence>GQNPFELAFSLDQAHHGEPDFGLDQPIDIPDAKKRGKKKKRCRATDSFSGRFEDVYQLQEDVLGEGAHARVQTCVNLITNQEYAVKIIEKQPGHIRSRVFREVEMLYQCQGHRNVLELIEFFEEDDRFYLVFEKMRGGIAHRDLKPENILCEHPNQNMLFESIQEGKYEFPEKDWAHISFAAKDLISKLLVRDAKQRLSAAQVLQHPWVQGCAPENTLPTPMVLQRNSCAKDLTSFAAEAIAMNRQLAQREEDAAEEAGQDQPV</sequence>
<proteinExistence type="inferred from homology"/>
<organism evidence="11 12">
    <name type="scientific">Balaenoptera physalus</name>
    <name type="common">Fin whale</name>
    <name type="synonym">Balaena physalus</name>
    <dbReference type="NCBI Taxonomy" id="9770"/>
    <lineage>
        <taxon>Eukaryota</taxon>
        <taxon>Metazoa</taxon>
        <taxon>Chordata</taxon>
        <taxon>Craniata</taxon>
        <taxon>Vertebrata</taxon>
        <taxon>Euteleostomi</taxon>
        <taxon>Mammalia</taxon>
        <taxon>Eutheria</taxon>
        <taxon>Laurasiatheria</taxon>
        <taxon>Artiodactyla</taxon>
        <taxon>Whippomorpha</taxon>
        <taxon>Cetacea</taxon>
        <taxon>Mysticeti</taxon>
        <taxon>Balaenopteridae</taxon>
        <taxon>Balaenoptera</taxon>
    </lineage>
</organism>
<evidence type="ECO:0000256" key="9">
    <source>
        <dbReference type="SAM" id="MobiDB-lite"/>
    </source>
</evidence>
<feature type="non-terminal residue" evidence="11">
    <location>
        <position position="1"/>
    </location>
</feature>
<dbReference type="InterPro" id="IPR050205">
    <property type="entry name" value="CDPK_Ser/Thr_kinases"/>
</dbReference>
<dbReference type="Gene3D" id="3.30.200.20">
    <property type="entry name" value="Phosphorylase Kinase, domain 1"/>
    <property type="match status" value="1"/>
</dbReference>
<keyword evidence="12" id="KW-1185">Reference proteome</keyword>
<evidence type="ECO:0000256" key="8">
    <source>
        <dbReference type="RuleBase" id="RU000304"/>
    </source>
</evidence>
<protein>
    <recommendedName>
        <fullName evidence="10">Protein kinase domain-containing protein</fullName>
    </recommendedName>
</protein>
<keyword evidence="3" id="KW-0808">Transferase</keyword>
<dbReference type="PROSITE" id="PS00107">
    <property type="entry name" value="PROTEIN_KINASE_ATP"/>
    <property type="match status" value="1"/>
</dbReference>
<dbReference type="Pfam" id="PF00069">
    <property type="entry name" value="Pkinase"/>
    <property type="match status" value="1"/>
</dbReference>
<evidence type="ECO:0000256" key="6">
    <source>
        <dbReference type="ARBA" id="ARBA00022840"/>
    </source>
</evidence>
<keyword evidence="6 7" id="KW-0067">ATP-binding</keyword>
<evidence type="ECO:0000313" key="12">
    <source>
        <dbReference type="Proteomes" id="UP000437017"/>
    </source>
</evidence>
<evidence type="ECO:0000256" key="2">
    <source>
        <dbReference type="ARBA" id="ARBA00022527"/>
    </source>
</evidence>
<keyword evidence="2 8" id="KW-0723">Serine/threonine-protein kinase</keyword>
<dbReference type="PROSITE" id="PS50011">
    <property type="entry name" value="PROTEIN_KINASE_DOM"/>
    <property type="match status" value="1"/>
</dbReference>
<dbReference type="EMBL" id="SGJD01004153">
    <property type="protein sequence ID" value="KAB0391904.1"/>
    <property type="molecule type" value="Genomic_DNA"/>
</dbReference>
<evidence type="ECO:0000256" key="4">
    <source>
        <dbReference type="ARBA" id="ARBA00022741"/>
    </source>
</evidence>
<dbReference type="GO" id="GO:0005524">
    <property type="term" value="F:ATP binding"/>
    <property type="evidence" value="ECO:0007669"/>
    <property type="project" value="UniProtKB-UniRule"/>
</dbReference>
<dbReference type="AlphaFoldDB" id="A0A643BVH1"/>
<gene>
    <name evidence="11" type="ORF">E2I00_002121</name>
</gene>
<dbReference type="InterPro" id="IPR011009">
    <property type="entry name" value="Kinase-like_dom_sf"/>
</dbReference>
<dbReference type="Proteomes" id="UP000437017">
    <property type="component" value="Unassembled WGS sequence"/>
</dbReference>
<dbReference type="PANTHER" id="PTHR24349">
    <property type="entry name" value="SERINE/THREONINE-PROTEIN KINASE"/>
    <property type="match status" value="1"/>
</dbReference>